<proteinExistence type="predicted"/>
<keyword evidence="3" id="KW-1185">Reference proteome</keyword>
<feature type="compositionally biased region" description="Basic and acidic residues" evidence="1">
    <location>
        <begin position="551"/>
        <end position="566"/>
    </location>
</feature>
<reference evidence="2 3" key="1">
    <citation type="journal article" date="2004" name="Science">
        <title>The genome of the diatom Thalassiosira pseudonana: ecology, evolution, and metabolism.</title>
        <authorList>
            <person name="Armbrust E.V."/>
            <person name="Berges J.A."/>
            <person name="Bowler C."/>
            <person name="Green B.R."/>
            <person name="Martinez D."/>
            <person name="Putnam N.H."/>
            <person name="Zhou S."/>
            <person name="Allen A.E."/>
            <person name="Apt K.E."/>
            <person name="Bechner M."/>
            <person name="Brzezinski M.A."/>
            <person name="Chaal B.K."/>
            <person name="Chiovitti A."/>
            <person name="Davis A.K."/>
            <person name="Demarest M.S."/>
            <person name="Detter J.C."/>
            <person name="Glavina T."/>
            <person name="Goodstein D."/>
            <person name="Hadi M.Z."/>
            <person name="Hellsten U."/>
            <person name="Hildebrand M."/>
            <person name="Jenkins B.D."/>
            <person name="Jurka J."/>
            <person name="Kapitonov V.V."/>
            <person name="Kroger N."/>
            <person name="Lau W.W."/>
            <person name="Lane T.W."/>
            <person name="Larimer F.W."/>
            <person name="Lippmeier J.C."/>
            <person name="Lucas S."/>
            <person name="Medina M."/>
            <person name="Montsant A."/>
            <person name="Obornik M."/>
            <person name="Parker M.S."/>
            <person name="Palenik B."/>
            <person name="Pazour G.J."/>
            <person name="Richardson P.M."/>
            <person name="Rynearson T.A."/>
            <person name="Saito M.A."/>
            <person name="Schwartz D.C."/>
            <person name="Thamatrakoln K."/>
            <person name="Valentin K."/>
            <person name="Vardi A."/>
            <person name="Wilkerson F.P."/>
            <person name="Rokhsar D.S."/>
        </authorList>
    </citation>
    <scope>NUCLEOTIDE SEQUENCE [LARGE SCALE GENOMIC DNA]</scope>
    <source>
        <strain evidence="2 3">CCMP1335</strain>
    </source>
</reference>
<feature type="compositionally biased region" description="Pro residues" evidence="1">
    <location>
        <begin position="256"/>
        <end position="266"/>
    </location>
</feature>
<sequence length="592" mass="66308">MTNADTATAFHPAPAAEEEDTRHFEKRQKLEHEDPSAAPPLPNGGGGGDPRYHYDMYMRGGHHPQYGSNNGSDEHGQPYREQPPSMPYPRGPPQAHGYYPPPPPNDHPYYSGRQVPDYPPPQHYDYRGPPPPHHHPHAPHTYAPHHASPRGHHLSPRYGHHQYVEYDRPYATEPGNNAPPKPSQAAEDETYQSPTSVVNTLDTRSPEGSRNLNNFEERGAPPPPTNMMPYHYHPHHRHHQHQHQMHPPHASYHHYPPQPIHTPQPTPGSTGKQWWTCEQGCGHKFAQWEECSAHESICVARGNNGRNKNGKRTLPMMEHESRFIDPSEEFANNTDRETFKLASPHDGQSLSDRQCYVRSHFVELFVAKDSDVSSRHSRGAQKLNLNQVGMRCAYCAKLKPRDRAERAVCYPSSISRIYQTVADMQRFHFESCTAIPPSVLRVYKSLKTTRPRGMGSPQSYWDKSAREMGLIDSEKGIQLSPDSKVLSGKAFENERLDVVKTEPAPLPSLTNSSADESKDDEAAALPTVSPPKTSVVDNKVESIDAPATPSTKEDVPVKSQETHEADASILLMLKNPDSTNSPKSDNEAVAQV</sequence>
<dbReference type="RefSeq" id="XP_002288396.1">
    <property type="nucleotide sequence ID" value="XM_002288360.1"/>
</dbReference>
<dbReference type="InParanoid" id="B8BY64"/>
<reference evidence="2 3" key="2">
    <citation type="journal article" date="2008" name="Nature">
        <title>The Phaeodactylum genome reveals the evolutionary history of diatom genomes.</title>
        <authorList>
            <person name="Bowler C."/>
            <person name="Allen A.E."/>
            <person name="Badger J.H."/>
            <person name="Grimwood J."/>
            <person name="Jabbari K."/>
            <person name="Kuo A."/>
            <person name="Maheswari U."/>
            <person name="Martens C."/>
            <person name="Maumus F."/>
            <person name="Otillar R.P."/>
            <person name="Rayko E."/>
            <person name="Salamov A."/>
            <person name="Vandepoele K."/>
            <person name="Beszteri B."/>
            <person name="Gruber A."/>
            <person name="Heijde M."/>
            <person name="Katinka M."/>
            <person name="Mock T."/>
            <person name="Valentin K."/>
            <person name="Verret F."/>
            <person name="Berges J.A."/>
            <person name="Brownlee C."/>
            <person name="Cadoret J.P."/>
            <person name="Chiovitti A."/>
            <person name="Choi C.J."/>
            <person name="Coesel S."/>
            <person name="De Martino A."/>
            <person name="Detter J.C."/>
            <person name="Durkin C."/>
            <person name="Falciatore A."/>
            <person name="Fournet J."/>
            <person name="Haruta M."/>
            <person name="Huysman M.J."/>
            <person name="Jenkins B.D."/>
            <person name="Jiroutova K."/>
            <person name="Jorgensen R.E."/>
            <person name="Joubert Y."/>
            <person name="Kaplan A."/>
            <person name="Kroger N."/>
            <person name="Kroth P.G."/>
            <person name="La Roche J."/>
            <person name="Lindquist E."/>
            <person name="Lommer M."/>
            <person name="Martin-Jezequel V."/>
            <person name="Lopez P.J."/>
            <person name="Lucas S."/>
            <person name="Mangogna M."/>
            <person name="McGinnis K."/>
            <person name="Medlin L.K."/>
            <person name="Montsant A."/>
            <person name="Oudot-Le Secq M.P."/>
            <person name="Napoli C."/>
            <person name="Obornik M."/>
            <person name="Parker M.S."/>
            <person name="Petit J.L."/>
            <person name="Porcel B.M."/>
            <person name="Poulsen N."/>
            <person name="Robison M."/>
            <person name="Rychlewski L."/>
            <person name="Rynearson T.A."/>
            <person name="Schmutz J."/>
            <person name="Shapiro H."/>
            <person name="Siaut M."/>
            <person name="Stanley M."/>
            <person name="Sussman M.R."/>
            <person name="Taylor A.R."/>
            <person name="Vardi A."/>
            <person name="von Dassow P."/>
            <person name="Vyverman W."/>
            <person name="Willis A."/>
            <person name="Wyrwicz L.S."/>
            <person name="Rokhsar D.S."/>
            <person name="Weissenbach J."/>
            <person name="Armbrust E.V."/>
            <person name="Green B.R."/>
            <person name="Van de Peer Y."/>
            <person name="Grigoriev I.V."/>
        </authorList>
    </citation>
    <scope>NUCLEOTIDE SEQUENCE [LARGE SCALE GENOMIC DNA]</scope>
    <source>
        <strain evidence="2 3">CCMP1335</strain>
    </source>
</reference>
<feature type="compositionally biased region" description="Basic residues" evidence="1">
    <location>
        <begin position="232"/>
        <end position="246"/>
    </location>
</feature>
<organism evidence="2 3">
    <name type="scientific">Thalassiosira pseudonana</name>
    <name type="common">Marine diatom</name>
    <name type="synonym">Cyclotella nana</name>
    <dbReference type="NCBI Taxonomy" id="35128"/>
    <lineage>
        <taxon>Eukaryota</taxon>
        <taxon>Sar</taxon>
        <taxon>Stramenopiles</taxon>
        <taxon>Ochrophyta</taxon>
        <taxon>Bacillariophyta</taxon>
        <taxon>Coscinodiscophyceae</taxon>
        <taxon>Thalassiosirophycidae</taxon>
        <taxon>Thalassiosirales</taxon>
        <taxon>Thalassiosiraceae</taxon>
        <taxon>Thalassiosira</taxon>
    </lineage>
</organism>
<evidence type="ECO:0000256" key="1">
    <source>
        <dbReference type="SAM" id="MobiDB-lite"/>
    </source>
</evidence>
<dbReference type="KEGG" id="tps:THAPSDRAFT_21820"/>
<evidence type="ECO:0000313" key="3">
    <source>
        <dbReference type="Proteomes" id="UP000001449"/>
    </source>
</evidence>
<dbReference type="EMBL" id="CM000640">
    <property type="protein sequence ID" value="EED93832.1"/>
    <property type="molecule type" value="Genomic_DNA"/>
</dbReference>
<dbReference type="Proteomes" id="UP000001449">
    <property type="component" value="Chromosome 3"/>
</dbReference>
<feature type="compositionally biased region" description="Polar residues" evidence="1">
    <location>
        <begin position="191"/>
        <end position="214"/>
    </location>
</feature>
<feature type="region of interest" description="Disordered" evidence="1">
    <location>
        <begin position="496"/>
        <end position="592"/>
    </location>
</feature>
<dbReference type="HOGENOM" id="CLU_461205_0_0_1"/>
<accession>B8BY64</accession>
<feature type="region of interest" description="Disordered" evidence="1">
    <location>
        <begin position="169"/>
        <end position="271"/>
    </location>
</feature>
<dbReference type="GeneID" id="7451715"/>
<feature type="compositionally biased region" description="Basic residues" evidence="1">
    <location>
        <begin position="147"/>
        <end position="157"/>
    </location>
</feature>
<protein>
    <submittedName>
        <fullName evidence="2">Uncharacterized protein</fullName>
    </submittedName>
</protein>
<gene>
    <name evidence="2" type="ORF">THAPSDRAFT_21820</name>
</gene>
<dbReference type="AlphaFoldDB" id="B8BY64"/>
<dbReference type="eggNOG" id="ENOG502SPYP">
    <property type="taxonomic scope" value="Eukaryota"/>
</dbReference>
<dbReference type="OMA" id="SAHESIC"/>
<evidence type="ECO:0000313" key="2">
    <source>
        <dbReference type="EMBL" id="EED93832.1"/>
    </source>
</evidence>
<dbReference type="PaxDb" id="35128-Thaps21820"/>
<feature type="compositionally biased region" description="Basic and acidic residues" evidence="1">
    <location>
        <begin position="20"/>
        <end position="35"/>
    </location>
</feature>
<name>B8BY64_THAPS</name>
<feature type="region of interest" description="Disordered" evidence="1">
    <location>
        <begin position="1"/>
        <end position="157"/>
    </location>
</feature>